<protein>
    <submittedName>
        <fullName evidence="2">Uncharacterized protein</fullName>
    </submittedName>
</protein>
<reference evidence="2 3" key="1">
    <citation type="submission" date="2024-01" db="EMBL/GenBank/DDBJ databases">
        <title>Comparative genomics of Cryptococcus and Kwoniella reveals pathogenesis evolution and contrasting modes of karyotype evolution via chromosome fusion or intercentromeric recombination.</title>
        <authorList>
            <person name="Coelho M.A."/>
            <person name="David-Palma M."/>
            <person name="Shea T."/>
            <person name="Bowers K."/>
            <person name="McGinley-Smith S."/>
            <person name="Mohammad A.W."/>
            <person name="Gnirke A."/>
            <person name="Yurkov A.M."/>
            <person name="Nowrousian M."/>
            <person name="Sun S."/>
            <person name="Cuomo C.A."/>
            <person name="Heitman J."/>
        </authorList>
    </citation>
    <scope>NUCLEOTIDE SEQUENCE [LARGE SCALE GENOMIC DNA]</scope>
    <source>
        <strain evidence="2">CBS 11374</strain>
    </source>
</reference>
<feature type="region of interest" description="Disordered" evidence="1">
    <location>
        <begin position="82"/>
        <end position="164"/>
    </location>
</feature>
<sequence length="164" mass="18771">MDRQLKSPLLIETIGQPLKLSSEVTFKHLQNFLEPLGPSPARTQLERLTDALGVEIGKILPAEGERRELERKEVRIAAKSERRRLRAEAEEQANQDQLENQIENDLQYQDGVEGEGELENGAVELDDEEKMDDRGDIEYGDNVEDENDDEPDDHEDQKMEDNSE</sequence>
<feature type="compositionally biased region" description="Acidic residues" evidence="1">
    <location>
        <begin position="112"/>
        <end position="130"/>
    </location>
</feature>
<name>A0ABZ1CUX6_9TREE</name>
<accession>A0ABZ1CUX6</accession>
<evidence type="ECO:0000313" key="3">
    <source>
        <dbReference type="Proteomes" id="UP001329825"/>
    </source>
</evidence>
<dbReference type="GeneID" id="87954633"/>
<feature type="compositionally biased region" description="Polar residues" evidence="1">
    <location>
        <begin position="92"/>
        <end position="107"/>
    </location>
</feature>
<evidence type="ECO:0000256" key="1">
    <source>
        <dbReference type="SAM" id="MobiDB-lite"/>
    </source>
</evidence>
<gene>
    <name evidence="2" type="ORF">IL334_002502</name>
</gene>
<keyword evidence="3" id="KW-1185">Reference proteome</keyword>
<evidence type="ECO:0000313" key="2">
    <source>
        <dbReference type="EMBL" id="WRT65557.1"/>
    </source>
</evidence>
<proteinExistence type="predicted"/>
<feature type="compositionally biased region" description="Acidic residues" evidence="1">
    <location>
        <begin position="138"/>
        <end position="154"/>
    </location>
</feature>
<dbReference type="EMBL" id="CP141883">
    <property type="protein sequence ID" value="WRT65557.1"/>
    <property type="molecule type" value="Genomic_DNA"/>
</dbReference>
<feature type="compositionally biased region" description="Basic and acidic residues" evidence="1">
    <location>
        <begin position="155"/>
        <end position="164"/>
    </location>
</feature>
<dbReference type="RefSeq" id="XP_062790297.1">
    <property type="nucleotide sequence ID" value="XM_062934246.1"/>
</dbReference>
<dbReference type="Proteomes" id="UP001329825">
    <property type="component" value="Chromosome 3"/>
</dbReference>
<organism evidence="2 3">
    <name type="scientific">Kwoniella shivajii</name>
    <dbReference type="NCBI Taxonomy" id="564305"/>
    <lineage>
        <taxon>Eukaryota</taxon>
        <taxon>Fungi</taxon>
        <taxon>Dikarya</taxon>
        <taxon>Basidiomycota</taxon>
        <taxon>Agaricomycotina</taxon>
        <taxon>Tremellomycetes</taxon>
        <taxon>Tremellales</taxon>
        <taxon>Cryptococcaceae</taxon>
        <taxon>Kwoniella</taxon>
    </lineage>
</organism>